<accession>A0ABQ1PWY9</accession>
<keyword evidence="1" id="KW-0472">Membrane</keyword>
<dbReference type="Proteomes" id="UP000630615">
    <property type="component" value="Unassembled WGS sequence"/>
</dbReference>
<reference evidence="3" key="1">
    <citation type="journal article" date="2019" name="Int. J. Syst. Evol. Microbiol.">
        <title>The Global Catalogue of Microorganisms (GCM) 10K type strain sequencing project: providing services to taxonomists for standard genome sequencing and annotation.</title>
        <authorList>
            <consortium name="The Broad Institute Genomics Platform"/>
            <consortium name="The Broad Institute Genome Sequencing Center for Infectious Disease"/>
            <person name="Wu L."/>
            <person name="Ma J."/>
        </authorList>
    </citation>
    <scope>NUCLEOTIDE SEQUENCE [LARGE SCALE GENOMIC DNA]</scope>
    <source>
        <strain evidence="3">CGMCC 1.15942</strain>
    </source>
</reference>
<evidence type="ECO:0000256" key="1">
    <source>
        <dbReference type="SAM" id="Phobius"/>
    </source>
</evidence>
<proteinExistence type="predicted"/>
<keyword evidence="3" id="KW-1185">Reference proteome</keyword>
<dbReference type="EMBL" id="BMKI01000037">
    <property type="protein sequence ID" value="GGD06195.1"/>
    <property type="molecule type" value="Genomic_DNA"/>
</dbReference>
<evidence type="ECO:0000313" key="3">
    <source>
        <dbReference type="Proteomes" id="UP000630615"/>
    </source>
</evidence>
<comment type="caution">
    <text evidence="2">The sequence shown here is derived from an EMBL/GenBank/DDBJ whole genome shotgun (WGS) entry which is preliminary data.</text>
</comment>
<feature type="transmembrane region" description="Helical" evidence="1">
    <location>
        <begin position="6"/>
        <end position="27"/>
    </location>
</feature>
<gene>
    <name evidence="2" type="ORF">GCM10011573_39510</name>
</gene>
<keyword evidence="1" id="KW-1133">Transmembrane helix</keyword>
<protein>
    <submittedName>
        <fullName evidence="2">Uncharacterized protein</fullName>
    </submittedName>
</protein>
<keyword evidence="1" id="KW-0812">Transmembrane</keyword>
<evidence type="ECO:0000313" key="2">
    <source>
        <dbReference type="EMBL" id="GGD06195.1"/>
    </source>
</evidence>
<sequence length="88" mass="10683">MNEDQFFLICFMIFLLWMFTMGVIDLFRSRKKKYLVTLSFWQPYDYTVTFEVKARGKIDAERLAISEAMYKHHIGYRSIKVISIKRKE</sequence>
<organism evidence="2 3">
    <name type="scientific">Enterococcus wangshanyuanii</name>
    <dbReference type="NCBI Taxonomy" id="2005703"/>
    <lineage>
        <taxon>Bacteria</taxon>
        <taxon>Bacillati</taxon>
        <taxon>Bacillota</taxon>
        <taxon>Bacilli</taxon>
        <taxon>Lactobacillales</taxon>
        <taxon>Enterococcaceae</taxon>
        <taxon>Enterococcus</taxon>
    </lineage>
</organism>
<name>A0ABQ1PWY9_9ENTE</name>
<dbReference type="RefSeq" id="WP_088270644.1">
    <property type="nucleotide sequence ID" value="NZ_BMKI01000037.1"/>
</dbReference>